<organism evidence="1 2">
    <name type="scientific">Yersinia enterocolitica</name>
    <dbReference type="NCBI Taxonomy" id="630"/>
    <lineage>
        <taxon>Bacteria</taxon>
        <taxon>Pseudomonadati</taxon>
        <taxon>Pseudomonadota</taxon>
        <taxon>Gammaproteobacteria</taxon>
        <taxon>Enterobacterales</taxon>
        <taxon>Yersiniaceae</taxon>
        <taxon>Yersinia</taxon>
    </lineage>
</organism>
<evidence type="ECO:0000313" key="1">
    <source>
        <dbReference type="EMBL" id="CND47059.1"/>
    </source>
</evidence>
<keyword evidence="2" id="KW-1185">Reference proteome</keyword>
<reference evidence="1 2" key="1">
    <citation type="submission" date="2015-03" db="EMBL/GenBank/DDBJ databases">
        <authorList>
            <consortium name="Pathogen Informatics"/>
            <person name="Murphy D."/>
        </authorList>
    </citation>
    <scope>NUCLEOTIDE SEQUENCE [LARGE SCALE GENOMIC DNA]</scope>
    <source>
        <strain evidence="1 2">IP05342</strain>
    </source>
</reference>
<proteinExistence type="predicted"/>
<comment type="caution">
    <text evidence="1">The sequence shown here is derived from an EMBL/GenBank/DDBJ whole genome shotgun (WGS) entry which is preliminary data.</text>
</comment>
<protein>
    <submittedName>
        <fullName evidence="1">Uncharacterized protein</fullName>
    </submittedName>
</protein>
<sequence length="44" mass="4894">MKKMKWGIISGDGLPTSGLLTIFRNVAEMAIKNNIITYEIPSQI</sequence>
<dbReference type="Proteomes" id="UP000041601">
    <property type="component" value="Unassembled WGS sequence"/>
</dbReference>
<name>A0ABM9RX82_YEREN</name>
<gene>
    <name evidence="1" type="ORF">ERS137959_01257</name>
</gene>
<accession>A0ABM9RX82</accession>
<evidence type="ECO:0000313" key="2">
    <source>
        <dbReference type="Proteomes" id="UP000041601"/>
    </source>
</evidence>
<dbReference type="EMBL" id="CPXJ01000012">
    <property type="protein sequence ID" value="CND47059.1"/>
    <property type="molecule type" value="Genomic_DNA"/>
</dbReference>